<accession>A0ABM0MJK2</accession>
<dbReference type="Proteomes" id="UP000694865">
    <property type="component" value="Unplaced"/>
</dbReference>
<evidence type="ECO:0000313" key="2">
    <source>
        <dbReference type="Proteomes" id="UP000694865"/>
    </source>
</evidence>
<feature type="chain" id="PRO_5045153055" evidence="1">
    <location>
        <begin position="21"/>
        <end position="129"/>
    </location>
</feature>
<evidence type="ECO:0000313" key="3">
    <source>
        <dbReference type="RefSeq" id="XP_006820193.1"/>
    </source>
</evidence>
<reference evidence="3" key="1">
    <citation type="submission" date="2025-08" db="UniProtKB">
        <authorList>
            <consortium name="RefSeq"/>
        </authorList>
    </citation>
    <scope>IDENTIFICATION</scope>
    <source>
        <tissue evidence="3">Testes</tissue>
    </source>
</reference>
<name>A0ABM0MJK2_SACKO</name>
<dbReference type="GeneID" id="102809495"/>
<gene>
    <name evidence="3" type="primary">LOC102809495</name>
</gene>
<sequence>MAKLQTVYSLLVVLAMFIRAIYLAEPPENAQTSKTKEEIEAKRGFEDVSCTDTCYLSNDGICDDGGEGSQYSYCAYGTDCADCGIRPITLCNNECRYHGDGDCDDGGDGSSYSICELGTDCDDCGPRHL</sequence>
<protein>
    <submittedName>
        <fullName evidence="3">Uncharacterized protein LOC102809495</fullName>
    </submittedName>
</protein>
<feature type="signal peptide" evidence="1">
    <location>
        <begin position="1"/>
        <end position="20"/>
    </location>
</feature>
<evidence type="ECO:0000256" key="1">
    <source>
        <dbReference type="SAM" id="SignalP"/>
    </source>
</evidence>
<dbReference type="RefSeq" id="XP_006820193.1">
    <property type="nucleotide sequence ID" value="XM_006820130.1"/>
</dbReference>
<proteinExistence type="predicted"/>
<keyword evidence="1" id="KW-0732">Signal</keyword>
<organism evidence="2 3">
    <name type="scientific">Saccoglossus kowalevskii</name>
    <name type="common">Acorn worm</name>
    <dbReference type="NCBI Taxonomy" id="10224"/>
    <lineage>
        <taxon>Eukaryota</taxon>
        <taxon>Metazoa</taxon>
        <taxon>Hemichordata</taxon>
        <taxon>Enteropneusta</taxon>
        <taxon>Harrimaniidae</taxon>
        <taxon>Saccoglossus</taxon>
    </lineage>
</organism>
<keyword evidence="2" id="KW-1185">Reference proteome</keyword>